<evidence type="ECO:0008006" key="2">
    <source>
        <dbReference type="Google" id="ProtNLM"/>
    </source>
</evidence>
<dbReference type="Gene3D" id="3.40.50.150">
    <property type="entry name" value="Vaccinia Virus protein VP39"/>
    <property type="match status" value="1"/>
</dbReference>
<protein>
    <recommendedName>
        <fullName evidence="2">Methyltransferase domain-containing protein</fullName>
    </recommendedName>
</protein>
<sequence>MKLKEYLKSSIYIAEEEIPVFCHYTSLAKNTLVDIGAGWGTSAFLMLINAPQNALIFSIDSFIGDTIKPWKKATEKMCRENVKRALTAVGKIDALQRWKLFPQSSHQIITHWNQEVDLVYIDGDHLIEE</sequence>
<evidence type="ECO:0000313" key="1">
    <source>
        <dbReference type="EMBL" id="GAH46314.1"/>
    </source>
</evidence>
<accession>X1GXF5</accession>
<dbReference type="Pfam" id="PF13578">
    <property type="entry name" value="Methyltransf_24"/>
    <property type="match status" value="1"/>
</dbReference>
<proteinExistence type="predicted"/>
<dbReference type="AlphaFoldDB" id="X1GXF5"/>
<gene>
    <name evidence="1" type="ORF">S03H2_12272</name>
</gene>
<comment type="caution">
    <text evidence="1">The sequence shown here is derived from an EMBL/GenBank/DDBJ whole genome shotgun (WGS) entry which is preliminary data.</text>
</comment>
<dbReference type="InterPro" id="IPR029063">
    <property type="entry name" value="SAM-dependent_MTases_sf"/>
</dbReference>
<dbReference type="EMBL" id="BARU01006247">
    <property type="protein sequence ID" value="GAH46314.1"/>
    <property type="molecule type" value="Genomic_DNA"/>
</dbReference>
<dbReference type="SUPFAM" id="SSF53335">
    <property type="entry name" value="S-adenosyl-L-methionine-dependent methyltransferases"/>
    <property type="match status" value="1"/>
</dbReference>
<name>X1GXF5_9ZZZZ</name>
<organism evidence="1">
    <name type="scientific">marine sediment metagenome</name>
    <dbReference type="NCBI Taxonomy" id="412755"/>
    <lineage>
        <taxon>unclassified sequences</taxon>
        <taxon>metagenomes</taxon>
        <taxon>ecological metagenomes</taxon>
    </lineage>
</organism>
<reference evidence="1" key="1">
    <citation type="journal article" date="2014" name="Front. Microbiol.">
        <title>High frequency of phylogenetically diverse reductive dehalogenase-homologous genes in deep subseafloor sedimentary metagenomes.</title>
        <authorList>
            <person name="Kawai M."/>
            <person name="Futagami T."/>
            <person name="Toyoda A."/>
            <person name="Takaki Y."/>
            <person name="Nishi S."/>
            <person name="Hori S."/>
            <person name="Arai W."/>
            <person name="Tsubouchi T."/>
            <person name="Morono Y."/>
            <person name="Uchiyama I."/>
            <person name="Ito T."/>
            <person name="Fujiyama A."/>
            <person name="Inagaki F."/>
            <person name="Takami H."/>
        </authorList>
    </citation>
    <scope>NUCLEOTIDE SEQUENCE</scope>
    <source>
        <strain evidence="1">Expedition CK06-06</strain>
    </source>
</reference>